<reference evidence="4" key="1">
    <citation type="submission" date="2017-01" db="EMBL/GenBank/DDBJ databases">
        <authorList>
            <person name="Wang Y."/>
            <person name="White M."/>
            <person name="Kvist S."/>
            <person name="Moncalvo J.-M."/>
        </authorList>
    </citation>
    <scope>NUCLEOTIDE SEQUENCE [LARGE SCALE GENOMIC DNA]</scope>
    <source>
        <strain evidence="4">COL-18-3</strain>
    </source>
</reference>
<dbReference type="SMART" id="SM00353">
    <property type="entry name" value="HLH"/>
    <property type="match status" value="1"/>
</dbReference>
<evidence type="ECO:0000256" key="1">
    <source>
        <dbReference type="SAM" id="MobiDB-lite"/>
    </source>
</evidence>
<keyword evidence="4" id="KW-1185">Reference proteome</keyword>
<sequence length="584" mass="64361">MNWQNLQDGGDLGSRGLQPGQGSGTDILEALFRFSGLEYMVGDSRGVKNRIAKPPSPPIDLNPVSLFDRGADLEEFKMNNRQCNSSVNGINSNVDKNTAEKEAEMLFEMCKTYNNKIMTEKGGLFNNNEEEYLKGFLDNLETDMFDFNSSKVGLGGDHTGLKNSYPGDGVVSASNRSGQMGLYKNSILSEGQKVNKALSTGYETLLESRNNQFGNVNAFDSNIMGLDLDTKSRFGLADIVSTKNIDSVELPRFNELGGKSLKVVDWIANNQEYINQNSGLASSNHSDNHNHNHNHNHNNGHDHGHNQAMSASSGVFDLSSGAKNNAEIPILHTLARTMLSIDKTRSRLTSKRSKKQAAMDISRPMATQTILTEHKPSMLNFNDVSMTNRLEPMVVPRVTTHQNKPSKRKSSLTLSPSKRQKISAPPTQASSIAFQYPISSSSNNNSNNTGSNHSNNIRNNTASSIASSMAAHYDIQSGRGVVDSTSSTPPLINSTNSSRPTKSREILSKDEKRINHIASERRRRGLIKQSFSELTSIVYDPSTRKVENSRRTKPSKSTIIMCAVEYINNIKSEIDMLKSKLDSM</sequence>
<name>A0A1R1PCR8_ZANCU</name>
<feature type="region of interest" description="Disordered" evidence="1">
    <location>
        <begin position="1"/>
        <end position="20"/>
    </location>
</feature>
<accession>A0A1R1PCR8</accession>
<feature type="region of interest" description="Disordered" evidence="1">
    <location>
        <begin position="279"/>
        <end position="310"/>
    </location>
</feature>
<proteinExistence type="predicted"/>
<gene>
    <name evidence="3" type="ORF">AX774_g7846</name>
</gene>
<feature type="compositionally biased region" description="Polar residues" evidence="1">
    <location>
        <begin position="483"/>
        <end position="500"/>
    </location>
</feature>
<dbReference type="GO" id="GO:0046983">
    <property type="term" value="F:protein dimerization activity"/>
    <property type="evidence" value="ECO:0007669"/>
    <property type="project" value="InterPro"/>
</dbReference>
<dbReference type="Pfam" id="PF00010">
    <property type="entry name" value="HLH"/>
    <property type="match status" value="1"/>
</dbReference>
<evidence type="ECO:0000313" key="3">
    <source>
        <dbReference type="EMBL" id="OMH78758.1"/>
    </source>
</evidence>
<dbReference type="EMBL" id="LSSK01001813">
    <property type="protein sequence ID" value="OMH78758.1"/>
    <property type="molecule type" value="Genomic_DNA"/>
</dbReference>
<comment type="caution">
    <text evidence="3">The sequence shown here is derived from an EMBL/GenBank/DDBJ whole genome shotgun (WGS) entry which is preliminary data.</text>
</comment>
<evidence type="ECO:0000313" key="4">
    <source>
        <dbReference type="Proteomes" id="UP000188320"/>
    </source>
</evidence>
<dbReference type="Gene3D" id="4.10.280.10">
    <property type="entry name" value="Helix-loop-helix DNA-binding domain"/>
    <property type="match status" value="1"/>
</dbReference>
<dbReference type="PROSITE" id="PS50888">
    <property type="entry name" value="BHLH"/>
    <property type="match status" value="1"/>
</dbReference>
<dbReference type="OrthoDB" id="5778525at2759"/>
<feature type="compositionally biased region" description="Low complexity" evidence="1">
    <location>
        <begin position="439"/>
        <end position="459"/>
    </location>
</feature>
<dbReference type="AlphaFoldDB" id="A0A1R1PCR8"/>
<dbReference type="InterPro" id="IPR011598">
    <property type="entry name" value="bHLH_dom"/>
</dbReference>
<protein>
    <recommendedName>
        <fullName evidence="2">BHLH domain-containing protein</fullName>
    </recommendedName>
</protein>
<dbReference type="Proteomes" id="UP000188320">
    <property type="component" value="Unassembled WGS sequence"/>
</dbReference>
<organism evidence="3 4">
    <name type="scientific">Zancudomyces culisetae</name>
    <name type="common">Gut fungus</name>
    <name type="synonym">Smittium culisetae</name>
    <dbReference type="NCBI Taxonomy" id="1213189"/>
    <lineage>
        <taxon>Eukaryota</taxon>
        <taxon>Fungi</taxon>
        <taxon>Fungi incertae sedis</taxon>
        <taxon>Zoopagomycota</taxon>
        <taxon>Kickxellomycotina</taxon>
        <taxon>Harpellomycetes</taxon>
        <taxon>Harpellales</taxon>
        <taxon>Legeriomycetaceae</taxon>
        <taxon>Zancudomyces</taxon>
    </lineage>
</organism>
<evidence type="ECO:0000259" key="2">
    <source>
        <dbReference type="PROSITE" id="PS50888"/>
    </source>
</evidence>
<feature type="domain" description="BHLH" evidence="2">
    <location>
        <begin position="511"/>
        <end position="570"/>
    </location>
</feature>
<dbReference type="InterPro" id="IPR036638">
    <property type="entry name" value="HLH_DNA-bd_sf"/>
</dbReference>
<dbReference type="SUPFAM" id="SSF47459">
    <property type="entry name" value="HLH, helix-loop-helix DNA-binding domain"/>
    <property type="match status" value="1"/>
</dbReference>
<feature type="region of interest" description="Disordered" evidence="1">
    <location>
        <begin position="477"/>
        <end position="506"/>
    </location>
</feature>
<feature type="region of interest" description="Disordered" evidence="1">
    <location>
        <begin position="397"/>
        <end position="459"/>
    </location>
</feature>